<gene>
    <name evidence="6" type="ORF">J2Z64_003080</name>
</gene>
<dbReference type="InterPro" id="IPR036388">
    <property type="entry name" value="WH-like_DNA-bd_sf"/>
</dbReference>
<name>A0A9X0YU05_9BACI</name>
<proteinExistence type="inferred from homology"/>
<evidence type="ECO:0000256" key="2">
    <source>
        <dbReference type="ARBA" id="ARBA00023015"/>
    </source>
</evidence>
<dbReference type="Pfam" id="PF00126">
    <property type="entry name" value="HTH_1"/>
    <property type="match status" value="1"/>
</dbReference>
<dbReference type="RefSeq" id="WP_149472756.1">
    <property type="nucleotide sequence ID" value="NZ_JAGGMB010000010.1"/>
</dbReference>
<evidence type="ECO:0000313" key="6">
    <source>
        <dbReference type="EMBL" id="MBP2078812.1"/>
    </source>
</evidence>
<accession>A0A9X0YU05</accession>
<dbReference type="PROSITE" id="PS50931">
    <property type="entry name" value="HTH_LYSR"/>
    <property type="match status" value="1"/>
</dbReference>
<dbReference type="GO" id="GO:0003700">
    <property type="term" value="F:DNA-binding transcription factor activity"/>
    <property type="evidence" value="ECO:0007669"/>
    <property type="project" value="InterPro"/>
</dbReference>
<sequence>MSISKYKVLMEVLEQKSLTKAADTMGYTQSGISHTINSLEEEFGFELIVRGRTGAKLTKNGEQVITTIREILKWNEYLEQQIAAVHGVELGIVRIGTFTSVSVHWLPSIIKKFQQDFPSIEIKLVEGDYREIEEWILNGVIDCGFISAPTRNKFDVIPLHKDKMLVILPPEHHLGLHDVIHLNQIEKEPFIMPRQGSDDDINRVLRKAPFKPNIKFIAGDDYAIMAMVESGLGISILPELVLKGQQRHIHKKELKGLNFRSLGIAVNSKKNLSPATKKFLTYVQDFLDEGLDPIESSPNSN</sequence>
<dbReference type="GO" id="GO:0003677">
    <property type="term" value="F:DNA binding"/>
    <property type="evidence" value="ECO:0007669"/>
    <property type="project" value="UniProtKB-KW"/>
</dbReference>
<keyword evidence="2" id="KW-0805">Transcription regulation</keyword>
<evidence type="ECO:0000256" key="4">
    <source>
        <dbReference type="ARBA" id="ARBA00023163"/>
    </source>
</evidence>
<dbReference type="Gene3D" id="3.40.190.290">
    <property type="match status" value="1"/>
</dbReference>
<dbReference type="InterPro" id="IPR000847">
    <property type="entry name" value="LysR_HTH_N"/>
</dbReference>
<comment type="caution">
    <text evidence="6">The sequence shown here is derived from an EMBL/GenBank/DDBJ whole genome shotgun (WGS) entry which is preliminary data.</text>
</comment>
<dbReference type="InterPro" id="IPR036390">
    <property type="entry name" value="WH_DNA-bd_sf"/>
</dbReference>
<keyword evidence="7" id="KW-1185">Reference proteome</keyword>
<dbReference type="AlphaFoldDB" id="A0A9X0YU05"/>
<dbReference type="PRINTS" id="PR00039">
    <property type="entry name" value="HTHLYSR"/>
</dbReference>
<organism evidence="6 7">
    <name type="scientific">Oceanobacillus polygoni</name>
    <dbReference type="NCBI Taxonomy" id="1235259"/>
    <lineage>
        <taxon>Bacteria</taxon>
        <taxon>Bacillati</taxon>
        <taxon>Bacillota</taxon>
        <taxon>Bacilli</taxon>
        <taxon>Bacillales</taxon>
        <taxon>Bacillaceae</taxon>
        <taxon>Oceanobacillus</taxon>
    </lineage>
</organism>
<evidence type="ECO:0000313" key="7">
    <source>
        <dbReference type="Proteomes" id="UP001138793"/>
    </source>
</evidence>
<feature type="domain" description="HTH lysR-type" evidence="5">
    <location>
        <begin position="1"/>
        <end position="58"/>
    </location>
</feature>
<dbReference type="InterPro" id="IPR050950">
    <property type="entry name" value="HTH-type_LysR_regulators"/>
</dbReference>
<dbReference type="OrthoDB" id="63123at2"/>
<dbReference type="Gene3D" id="1.10.10.10">
    <property type="entry name" value="Winged helix-like DNA-binding domain superfamily/Winged helix DNA-binding domain"/>
    <property type="match status" value="1"/>
</dbReference>
<evidence type="ECO:0000256" key="1">
    <source>
        <dbReference type="ARBA" id="ARBA00009437"/>
    </source>
</evidence>
<comment type="similarity">
    <text evidence="1">Belongs to the LysR transcriptional regulatory family.</text>
</comment>
<evidence type="ECO:0000256" key="3">
    <source>
        <dbReference type="ARBA" id="ARBA00023125"/>
    </source>
</evidence>
<keyword evidence="3 6" id="KW-0238">DNA-binding</keyword>
<dbReference type="Proteomes" id="UP001138793">
    <property type="component" value="Unassembled WGS sequence"/>
</dbReference>
<dbReference type="InterPro" id="IPR005119">
    <property type="entry name" value="LysR_subst-bd"/>
</dbReference>
<dbReference type="PANTHER" id="PTHR30419">
    <property type="entry name" value="HTH-TYPE TRANSCRIPTIONAL REGULATOR YBHD"/>
    <property type="match status" value="1"/>
</dbReference>
<keyword evidence="4" id="KW-0804">Transcription</keyword>
<dbReference type="CDD" id="cd05466">
    <property type="entry name" value="PBP2_LTTR_substrate"/>
    <property type="match status" value="1"/>
</dbReference>
<dbReference type="GO" id="GO:0005829">
    <property type="term" value="C:cytosol"/>
    <property type="evidence" value="ECO:0007669"/>
    <property type="project" value="TreeGrafter"/>
</dbReference>
<dbReference type="SUPFAM" id="SSF53850">
    <property type="entry name" value="Periplasmic binding protein-like II"/>
    <property type="match status" value="1"/>
</dbReference>
<evidence type="ECO:0000259" key="5">
    <source>
        <dbReference type="PROSITE" id="PS50931"/>
    </source>
</evidence>
<dbReference type="SUPFAM" id="SSF46785">
    <property type="entry name" value="Winged helix' DNA-binding domain"/>
    <property type="match status" value="1"/>
</dbReference>
<dbReference type="PANTHER" id="PTHR30419:SF24">
    <property type="entry name" value="HTH-TYPE TRANSCRIPTIONAL REGULATOR CZCR"/>
    <property type="match status" value="1"/>
</dbReference>
<reference evidence="6" key="1">
    <citation type="submission" date="2021-03" db="EMBL/GenBank/DDBJ databases">
        <title>Genomic Encyclopedia of Type Strains, Phase IV (KMG-IV): sequencing the most valuable type-strain genomes for metagenomic binning, comparative biology and taxonomic classification.</title>
        <authorList>
            <person name="Goeker M."/>
        </authorList>
    </citation>
    <scope>NUCLEOTIDE SEQUENCE</scope>
    <source>
        <strain evidence="6">DSM 107338</strain>
    </source>
</reference>
<dbReference type="EMBL" id="JAGGMB010000010">
    <property type="protein sequence ID" value="MBP2078812.1"/>
    <property type="molecule type" value="Genomic_DNA"/>
</dbReference>
<protein>
    <submittedName>
        <fullName evidence="6">DNA-binding transcriptional LysR family regulator</fullName>
    </submittedName>
</protein>
<dbReference type="Pfam" id="PF03466">
    <property type="entry name" value="LysR_substrate"/>
    <property type="match status" value="1"/>
</dbReference>